<dbReference type="InterPro" id="IPR032710">
    <property type="entry name" value="NTF2-like_dom_sf"/>
</dbReference>
<evidence type="ECO:0000313" key="2">
    <source>
        <dbReference type="EMBL" id="RJP25158.1"/>
    </source>
</evidence>
<evidence type="ECO:0000259" key="1">
    <source>
        <dbReference type="Pfam" id="PF12680"/>
    </source>
</evidence>
<dbReference type="EMBL" id="QZKU01000025">
    <property type="protein sequence ID" value="RJP25158.1"/>
    <property type="molecule type" value="Genomic_DNA"/>
</dbReference>
<dbReference type="SUPFAM" id="SSF54427">
    <property type="entry name" value="NTF2-like"/>
    <property type="match status" value="1"/>
</dbReference>
<dbReference type="Gene3D" id="3.10.450.50">
    <property type="match status" value="1"/>
</dbReference>
<dbReference type="AlphaFoldDB" id="A0A3A4NXB9"/>
<protein>
    <submittedName>
        <fullName evidence="2">Nuclear transport factor 2 family protein</fullName>
    </submittedName>
</protein>
<reference evidence="2 3" key="1">
    <citation type="journal article" date="2017" name="ISME J.">
        <title>Energy and carbon metabolisms in a deep terrestrial subsurface fluid microbial community.</title>
        <authorList>
            <person name="Momper L."/>
            <person name="Jungbluth S.P."/>
            <person name="Lee M.D."/>
            <person name="Amend J.P."/>
        </authorList>
    </citation>
    <scope>NUCLEOTIDE SEQUENCE [LARGE SCALE GENOMIC DNA]</scope>
    <source>
        <strain evidence="2">SURF_5</strain>
    </source>
</reference>
<evidence type="ECO:0000313" key="3">
    <source>
        <dbReference type="Proteomes" id="UP000265882"/>
    </source>
</evidence>
<name>A0A3A4NXB9_ABYX5</name>
<feature type="domain" description="SnoaL-like" evidence="1">
    <location>
        <begin position="14"/>
        <end position="114"/>
    </location>
</feature>
<gene>
    <name evidence="2" type="ORF">C4520_02640</name>
</gene>
<organism evidence="2 3">
    <name type="scientific">Abyssobacteria bacterium (strain SURF_5)</name>
    <dbReference type="NCBI Taxonomy" id="2093360"/>
    <lineage>
        <taxon>Bacteria</taxon>
        <taxon>Pseudomonadati</taxon>
        <taxon>Candidatus Hydrogenedentota</taxon>
        <taxon>Candidatus Abyssobacteria</taxon>
    </lineage>
</organism>
<proteinExistence type="predicted"/>
<dbReference type="Pfam" id="PF12680">
    <property type="entry name" value="SnoaL_2"/>
    <property type="match status" value="1"/>
</dbReference>
<dbReference type="Proteomes" id="UP000265882">
    <property type="component" value="Unassembled WGS sequence"/>
</dbReference>
<accession>A0A3A4NXB9</accession>
<sequence>MEPTAAALAEKLRDAYNNFAADEPETLDLFSQDVVYTDPRFPPFEGKEALRNYLQQLAGENRALQVAWEFTNLISEGEHAAVEWKVRSGVDFGGKPLEFSGAAFFRARAGKICYYRGYWDTSILQRLME</sequence>
<dbReference type="InterPro" id="IPR037401">
    <property type="entry name" value="SnoaL-like"/>
</dbReference>
<comment type="caution">
    <text evidence="2">The sequence shown here is derived from an EMBL/GenBank/DDBJ whole genome shotgun (WGS) entry which is preliminary data.</text>
</comment>